<name>A0A0P7ZTU8_9CYAN</name>
<feature type="chain" id="PRO_5006147450" evidence="1">
    <location>
        <begin position="27"/>
        <end position="206"/>
    </location>
</feature>
<gene>
    <name evidence="2" type="ORF">HLUCCA11_17600</name>
</gene>
<organism evidence="2 3">
    <name type="scientific">Phormidesmis priestleyi Ana</name>
    <dbReference type="NCBI Taxonomy" id="1666911"/>
    <lineage>
        <taxon>Bacteria</taxon>
        <taxon>Bacillati</taxon>
        <taxon>Cyanobacteriota</taxon>
        <taxon>Cyanophyceae</taxon>
        <taxon>Leptolyngbyales</taxon>
        <taxon>Leptolyngbyaceae</taxon>
        <taxon>Phormidesmis</taxon>
    </lineage>
</organism>
<reference evidence="2 3" key="1">
    <citation type="submission" date="2015-09" db="EMBL/GenBank/DDBJ databases">
        <title>Identification and resolution of microdiversity through metagenomic sequencing of parallel consortia.</title>
        <authorList>
            <person name="Nelson W.C."/>
            <person name="Romine M.F."/>
            <person name="Lindemann S.R."/>
        </authorList>
    </citation>
    <scope>NUCLEOTIDE SEQUENCE [LARGE SCALE GENOMIC DNA]</scope>
    <source>
        <strain evidence="2">Ana</strain>
    </source>
</reference>
<evidence type="ECO:0000313" key="2">
    <source>
        <dbReference type="EMBL" id="KPQ33689.1"/>
    </source>
</evidence>
<feature type="signal peptide" evidence="1">
    <location>
        <begin position="1"/>
        <end position="26"/>
    </location>
</feature>
<dbReference type="STRING" id="1666911.HLUCCA11_17600"/>
<comment type="caution">
    <text evidence="2">The sequence shown here is derived from an EMBL/GenBank/DDBJ whole genome shotgun (WGS) entry which is preliminary data.</text>
</comment>
<proteinExistence type="predicted"/>
<sequence length="206" mass="21436">MKSLVLGGLSALLLAGSGWLCTEANAQVFSSQRSGAPQGTNQSANQRVAQDAVQGTSALRTTLARDETLYLNKDNTYSYDLVLRSMADVGGQRLPVGAIVRGQFEPAEGGLVYVANSVEVADRIIRLNATSGLLRDRKDPRQTSTGAVLTDAAIGAAGGYVLGEVLGNADVWEIVGGAAAGVVVGNTTAPLTVVIRPEDEIMLYSN</sequence>
<dbReference type="Proteomes" id="UP000050465">
    <property type="component" value="Unassembled WGS sequence"/>
</dbReference>
<evidence type="ECO:0000256" key="1">
    <source>
        <dbReference type="SAM" id="SignalP"/>
    </source>
</evidence>
<keyword evidence="1" id="KW-0732">Signal</keyword>
<dbReference type="AlphaFoldDB" id="A0A0P7ZTU8"/>
<accession>A0A0P7ZTU8</accession>
<evidence type="ECO:0000313" key="3">
    <source>
        <dbReference type="Proteomes" id="UP000050465"/>
    </source>
</evidence>
<protein>
    <submittedName>
        <fullName evidence="2">Uncharacterized protein</fullName>
    </submittedName>
</protein>
<dbReference type="EMBL" id="LJZR01000028">
    <property type="protein sequence ID" value="KPQ33689.1"/>
    <property type="molecule type" value="Genomic_DNA"/>
</dbReference>